<protein>
    <submittedName>
        <fullName evidence="1">Unnamed protein product</fullName>
    </submittedName>
</protein>
<sequence length="255" mass="29178">MAKKNRKRWKKRKTKQAKTKHNKTKLIQVTTTTPYTKSSTEPQFQIPVMKTTIPTLTSNINTLSLSGSSTSDKGVHAINETNSSNNKFQVSSSSTSDSDNIDDENLKKQKPKNTADDEKSKKQKKRAKHIKARLKAHESGNFKSRGRTYIHYDDISTDDSSRVTVMIMMMMKSVTMRLGKGTMRMIVKAILLGSITMNRLLLKPTKESLCIIRYDDDLLNSSDDSVEWDETELTYNYYTCRWPVNLNIENLNLKL</sequence>
<evidence type="ECO:0000313" key="2">
    <source>
        <dbReference type="Proteomes" id="UP001165064"/>
    </source>
</evidence>
<gene>
    <name evidence="1" type="ORF">Amon02_000664900</name>
</gene>
<reference evidence="1" key="1">
    <citation type="submission" date="2023-04" db="EMBL/GenBank/DDBJ databases">
        <title>Ambrosiozyma monospora NBRC 10751.</title>
        <authorList>
            <person name="Ichikawa N."/>
            <person name="Sato H."/>
            <person name="Tonouchi N."/>
        </authorList>
    </citation>
    <scope>NUCLEOTIDE SEQUENCE</scope>
    <source>
        <strain evidence="1">NBRC 10751</strain>
    </source>
</reference>
<accession>A0ACB5T9F3</accession>
<dbReference type="EMBL" id="BSXS01005299">
    <property type="protein sequence ID" value="GME84160.1"/>
    <property type="molecule type" value="Genomic_DNA"/>
</dbReference>
<comment type="caution">
    <text evidence="1">The sequence shown here is derived from an EMBL/GenBank/DDBJ whole genome shotgun (WGS) entry which is preliminary data.</text>
</comment>
<organism evidence="1 2">
    <name type="scientific">Ambrosiozyma monospora</name>
    <name type="common">Yeast</name>
    <name type="synonym">Endomycopsis monosporus</name>
    <dbReference type="NCBI Taxonomy" id="43982"/>
    <lineage>
        <taxon>Eukaryota</taxon>
        <taxon>Fungi</taxon>
        <taxon>Dikarya</taxon>
        <taxon>Ascomycota</taxon>
        <taxon>Saccharomycotina</taxon>
        <taxon>Pichiomycetes</taxon>
        <taxon>Pichiales</taxon>
        <taxon>Pichiaceae</taxon>
        <taxon>Ambrosiozyma</taxon>
    </lineage>
</organism>
<name>A0ACB5T9F3_AMBMO</name>
<dbReference type="Proteomes" id="UP001165064">
    <property type="component" value="Unassembled WGS sequence"/>
</dbReference>
<proteinExistence type="predicted"/>
<keyword evidence="2" id="KW-1185">Reference proteome</keyword>
<evidence type="ECO:0000313" key="1">
    <source>
        <dbReference type="EMBL" id="GME84160.1"/>
    </source>
</evidence>